<organism evidence="6 7">
    <name type="scientific">Smittium megazygosporum</name>
    <dbReference type="NCBI Taxonomy" id="133381"/>
    <lineage>
        <taxon>Eukaryota</taxon>
        <taxon>Fungi</taxon>
        <taxon>Fungi incertae sedis</taxon>
        <taxon>Zoopagomycota</taxon>
        <taxon>Kickxellomycotina</taxon>
        <taxon>Harpellomycetes</taxon>
        <taxon>Harpellales</taxon>
        <taxon>Legeriomycetaceae</taxon>
        <taxon>Smittium</taxon>
    </lineage>
</organism>
<evidence type="ECO:0000313" key="7">
    <source>
        <dbReference type="Proteomes" id="UP000245609"/>
    </source>
</evidence>
<dbReference type="GO" id="GO:0008081">
    <property type="term" value="F:phosphoric diester hydrolase activity"/>
    <property type="evidence" value="ECO:0007669"/>
    <property type="project" value="TreeGrafter"/>
</dbReference>
<dbReference type="GO" id="GO:0000298">
    <property type="term" value="F:endopolyphosphatase activity"/>
    <property type="evidence" value="ECO:0007669"/>
    <property type="project" value="TreeGrafter"/>
</dbReference>
<dbReference type="EMBL" id="MBFS01002158">
    <property type="protein sequence ID" value="PVV00247.1"/>
    <property type="molecule type" value="Genomic_DNA"/>
</dbReference>
<sequence length="650" mass="74293">MKTKFSPPDSPNTLPNLPRCSYTKSVLLVATLFLLSLLVFIPGYDSLRSLCQWPFEFSSLNSYFNFKLLSKNFDSEIEKSSSSKIGNFLHITDIHYDPLYFPDASVGNSCHLRKDLDKTQPLSSNGQASISKSPKNLLSLEFGTPYSRCDSPSILVESLSRFISFQLPINLDFVILTGDNCRHDSDSDFPMNGDQIFSQQEYVFSKLRDTFDNNLKIPLIFSLGNNDIYPHNKLGLPPKNEKAGRIFKHLYTLLSGNNQYNSSSDTPRSPWIDPSQEKVFLKGGYYSASIPSTPYRVISLNTMYFYVENSKVGGCKSRESPGLAQIGWLRSELKLAKKLGQKAIIIGHIAPHKDNYRNSCLKEYRRTVSKFTDTISAQMFGHTNRDAWFFVEPLKKKLHEPSLPTEPQTGWERRVDNGDFWWLYEDLVDEDLDDNPDEISNTDMKYQYNSFDPHHSGNPDQKASLKKQPDFSISQIDDFTNSLVDSYERVLDKYDDISRLSVASISHSVIPRFQPAFKILHYLKHTSLPQSSSLTTKKRLTSDNNASLQSNSGVLLDYSVYWLNLTLAHEEFGENINPNASLLNHPNNSLNEGDFPSFELLYTARNLWGIKNLTVSEYISWAKKLVENKHHDKRIYYKTSTIHKTIQQVL</sequence>
<keyword evidence="1" id="KW-0378">Hydrolase</keyword>
<evidence type="ECO:0000256" key="1">
    <source>
        <dbReference type="ARBA" id="ARBA00022801"/>
    </source>
</evidence>
<feature type="domain" description="Calcineurin-like phosphoesterase" evidence="5">
    <location>
        <begin position="87"/>
        <end position="383"/>
    </location>
</feature>
<dbReference type="GO" id="GO:0000324">
    <property type="term" value="C:fungal-type vacuole"/>
    <property type="evidence" value="ECO:0007669"/>
    <property type="project" value="TreeGrafter"/>
</dbReference>
<dbReference type="OrthoDB" id="348678at2759"/>
<dbReference type="Proteomes" id="UP000245609">
    <property type="component" value="Unassembled WGS sequence"/>
</dbReference>
<keyword evidence="7" id="KW-1185">Reference proteome</keyword>
<accession>A0A2T9Z6T3</accession>
<gene>
    <name evidence="6" type="ORF">BB560_005378</name>
</gene>
<evidence type="ECO:0000256" key="4">
    <source>
        <dbReference type="SAM" id="Phobius"/>
    </source>
</evidence>
<dbReference type="InterPro" id="IPR029052">
    <property type="entry name" value="Metallo-depent_PP-like"/>
</dbReference>
<reference evidence="6 7" key="1">
    <citation type="journal article" date="2018" name="MBio">
        <title>Comparative Genomics Reveals the Core Gene Toolbox for the Fungus-Insect Symbiosis.</title>
        <authorList>
            <person name="Wang Y."/>
            <person name="Stata M."/>
            <person name="Wang W."/>
            <person name="Stajich J.E."/>
            <person name="White M.M."/>
            <person name="Moncalvo J.M."/>
        </authorList>
    </citation>
    <scope>NUCLEOTIDE SEQUENCE [LARGE SCALE GENOMIC DNA]</scope>
    <source>
        <strain evidence="6 7">SC-DP-2</strain>
    </source>
</reference>
<keyword evidence="2" id="KW-0325">Glycoprotein</keyword>
<comment type="caution">
    <text evidence="6">The sequence shown here is derived from an EMBL/GenBank/DDBJ whole genome shotgun (WGS) entry which is preliminary data.</text>
</comment>
<keyword evidence="4" id="KW-0472">Membrane</keyword>
<dbReference type="PANTHER" id="PTHR10340:SF55">
    <property type="entry name" value="ENDOPOLYPHOSPHATASE"/>
    <property type="match status" value="1"/>
</dbReference>
<name>A0A2T9Z6T3_9FUNG</name>
<dbReference type="InterPro" id="IPR004843">
    <property type="entry name" value="Calcineurin-like_PHP"/>
</dbReference>
<protein>
    <recommendedName>
        <fullName evidence="5">Calcineurin-like phosphoesterase domain-containing protein</fullName>
    </recommendedName>
</protein>
<dbReference type="Gene3D" id="3.60.21.10">
    <property type="match status" value="1"/>
</dbReference>
<dbReference type="PANTHER" id="PTHR10340">
    <property type="entry name" value="SPHINGOMYELIN PHOSPHODIESTERASE"/>
    <property type="match status" value="1"/>
</dbReference>
<keyword evidence="4" id="KW-1133">Transmembrane helix</keyword>
<dbReference type="Pfam" id="PF00149">
    <property type="entry name" value="Metallophos"/>
    <property type="match status" value="1"/>
</dbReference>
<feature type="compositionally biased region" description="Polar residues" evidence="3">
    <location>
        <begin position="439"/>
        <end position="450"/>
    </location>
</feature>
<keyword evidence="4" id="KW-0812">Transmembrane</keyword>
<evidence type="ECO:0000259" key="5">
    <source>
        <dbReference type="Pfam" id="PF00149"/>
    </source>
</evidence>
<feature type="transmembrane region" description="Helical" evidence="4">
    <location>
        <begin position="26"/>
        <end position="44"/>
    </location>
</feature>
<dbReference type="GO" id="GO:0006798">
    <property type="term" value="P:polyphosphate catabolic process"/>
    <property type="evidence" value="ECO:0007669"/>
    <property type="project" value="TreeGrafter"/>
</dbReference>
<dbReference type="GO" id="GO:0004309">
    <property type="term" value="F:exopolyphosphatase activity"/>
    <property type="evidence" value="ECO:0007669"/>
    <property type="project" value="TreeGrafter"/>
</dbReference>
<dbReference type="AlphaFoldDB" id="A0A2T9Z6T3"/>
<dbReference type="GO" id="GO:0005615">
    <property type="term" value="C:extracellular space"/>
    <property type="evidence" value="ECO:0007669"/>
    <property type="project" value="TreeGrafter"/>
</dbReference>
<evidence type="ECO:0000256" key="3">
    <source>
        <dbReference type="SAM" id="MobiDB-lite"/>
    </source>
</evidence>
<dbReference type="STRING" id="133381.A0A2T9Z6T3"/>
<evidence type="ECO:0000313" key="6">
    <source>
        <dbReference type="EMBL" id="PVV00247.1"/>
    </source>
</evidence>
<evidence type="ECO:0000256" key="2">
    <source>
        <dbReference type="ARBA" id="ARBA00023180"/>
    </source>
</evidence>
<dbReference type="SUPFAM" id="SSF56300">
    <property type="entry name" value="Metallo-dependent phosphatases"/>
    <property type="match status" value="1"/>
</dbReference>
<feature type="region of interest" description="Disordered" evidence="3">
    <location>
        <begin position="434"/>
        <end position="467"/>
    </location>
</feature>
<proteinExistence type="predicted"/>